<dbReference type="OrthoDB" id="981249at2"/>
<organism evidence="1 2">
    <name type="scientific">Mucilaginibacter pallidiroseus</name>
    <dbReference type="NCBI Taxonomy" id="2599295"/>
    <lineage>
        <taxon>Bacteria</taxon>
        <taxon>Pseudomonadati</taxon>
        <taxon>Bacteroidota</taxon>
        <taxon>Sphingobacteriia</taxon>
        <taxon>Sphingobacteriales</taxon>
        <taxon>Sphingobacteriaceae</taxon>
        <taxon>Mucilaginibacter</taxon>
    </lineage>
</organism>
<dbReference type="AlphaFoldDB" id="A0A563UD37"/>
<reference evidence="1 2" key="1">
    <citation type="submission" date="2019-07" db="EMBL/GenBank/DDBJ databases">
        <authorList>
            <person name="Kim J."/>
        </authorList>
    </citation>
    <scope>NUCLEOTIDE SEQUENCE [LARGE SCALE GENOMIC DNA]</scope>
    <source>
        <strain evidence="2">dk17</strain>
    </source>
</reference>
<evidence type="ECO:0000313" key="1">
    <source>
        <dbReference type="EMBL" id="TWR29301.1"/>
    </source>
</evidence>
<dbReference type="RefSeq" id="WP_146381789.1">
    <property type="nucleotide sequence ID" value="NZ_VOEJ01000004.1"/>
</dbReference>
<proteinExistence type="predicted"/>
<evidence type="ECO:0000313" key="2">
    <source>
        <dbReference type="Proteomes" id="UP000320042"/>
    </source>
</evidence>
<name>A0A563UD37_9SPHI</name>
<protein>
    <submittedName>
        <fullName evidence="1">Uncharacterized protein</fullName>
    </submittedName>
</protein>
<dbReference type="InterPro" id="IPR045755">
    <property type="entry name" value="FtsL-like"/>
</dbReference>
<dbReference type="Pfam" id="PF19579">
    <property type="entry name" value="FtsL_2"/>
    <property type="match status" value="1"/>
</dbReference>
<comment type="caution">
    <text evidence="1">The sequence shown here is derived from an EMBL/GenBank/DDBJ whole genome shotgun (WGS) entry which is preliminary data.</text>
</comment>
<sequence length="135" mass="15568">MTNRLRTEIQEEEVVEQEIVVEEKPRRDFSDNFFVKLLTKGAISTDDATRALPFVLYLAFLGMLYIGNRHMSEQNIRDIDKISKEVKELSWEYKSSKAELAFKSTLTEVAKRADTLGIRTAEEPPQKITVKEDAQ</sequence>
<dbReference type="Proteomes" id="UP000320042">
    <property type="component" value="Unassembled WGS sequence"/>
</dbReference>
<keyword evidence="2" id="KW-1185">Reference proteome</keyword>
<dbReference type="EMBL" id="VOEJ01000004">
    <property type="protein sequence ID" value="TWR29301.1"/>
    <property type="molecule type" value="Genomic_DNA"/>
</dbReference>
<accession>A0A563UD37</accession>
<gene>
    <name evidence="1" type="ORF">FPZ43_10085</name>
</gene>